<dbReference type="OrthoDB" id="10404651at2759"/>
<accession>A0A8S3RFZ4</accession>
<protein>
    <submittedName>
        <fullName evidence="2">Uncharacterized protein</fullName>
    </submittedName>
</protein>
<sequence length="184" mass="20247">MSEQEILNVFECSNEFDLLSDSESTSENNTEELCGSKDIPSNVYDWDSSDDHMPNIEIPKRQKKKAQKLSSDEEEGNQGSLEGEVEGDQDSVGSGRRPEFCGNGGRPRFCGSGGRPGFCGSGRRPGFCGNGGRPGFCGSGGRPGFCGSGGETRTLWKRRKETREHRMTMKNHTRSQIQSRMILI</sequence>
<feature type="compositionally biased region" description="Low complexity" evidence="1">
    <location>
        <begin position="20"/>
        <end position="32"/>
    </location>
</feature>
<dbReference type="AlphaFoldDB" id="A0A8S3RFZ4"/>
<feature type="region of interest" description="Disordered" evidence="1">
    <location>
        <begin position="20"/>
        <end position="106"/>
    </location>
</feature>
<evidence type="ECO:0000313" key="3">
    <source>
        <dbReference type="Proteomes" id="UP000683360"/>
    </source>
</evidence>
<organism evidence="2 3">
    <name type="scientific">Mytilus edulis</name>
    <name type="common">Blue mussel</name>
    <dbReference type="NCBI Taxonomy" id="6550"/>
    <lineage>
        <taxon>Eukaryota</taxon>
        <taxon>Metazoa</taxon>
        <taxon>Spiralia</taxon>
        <taxon>Lophotrochozoa</taxon>
        <taxon>Mollusca</taxon>
        <taxon>Bivalvia</taxon>
        <taxon>Autobranchia</taxon>
        <taxon>Pteriomorphia</taxon>
        <taxon>Mytilida</taxon>
        <taxon>Mytiloidea</taxon>
        <taxon>Mytilidae</taxon>
        <taxon>Mytilinae</taxon>
        <taxon>Mytilus</taxon>
    </lineage>
</organism>
<name>A0A8S3RFZ4_MYTED</name>
<proteinExistence type="predicted"/>
<feature type="compositionally biased region" description="Basic and acidic residues" evidence="1">
    <location>
        <begin position="49"/>
        <end position="60"/>
    </location>
</feature>
<reference evidence="2" key="1">
    <citation type="submission" date="2021-03" db="EMBL/GenBank/DDBJ databases">
        <authorList>
            <person name="Bekaert M."/>
        </authorList>
    </citation>
    <scope>NUCLEOTIDE SEQUENCE</scope>
</reference>
<evidence type="ECO:0000313" key="2">
    <source>
        <dbReference type="EMBL" id="CAG2207132.1"/>
    </source>
</evidence>
<dbReference type="Proteomes" id="UP000683360">
    <property type="component" value="Unassembled WGS sequence"/>
</dbReference>
<evidence type="ECO:0000256" key="1">
    <source>
        <dbReference type="SAM" id="MobiDB-lite"/>
    </source>
</evidence>
<comment type="caution">
    <text evidence="2">The sequence shown here is derived from an EMBL/GenBank/DDBJ whole genome shotgun (WGS) entry which is preliminary data.</text>
</comment>
<keyword evidence="3" id="KW-1185">Reference proteome</keyword>
<gene>
    <name evidence="2" type="ORF">MEDL_21415</name>
</gene>
<dbReference type="EMBL" id="CAJPWZ010001071">
    <property type="protein sequence ID" value="CAG2207132.1"/>
    <property type="molecule type" value="Genomic_DNA"/>
</dbReference>